<dbReference type="PROSITE" id="PS50850">
    <property type="entry name" value="MFS"/>
    <property type="match status" value="1"/>
</dbReference>
<dbReference type="OrthoDB" id="5141738at2759"/>
<feature type="transmembrane region" description="Helical" evidence="5">
    <location>
        <begin position="374"/>
        <end position="398"/>
    </location>
</feature>
<evidence type="ECO:0000313" key="7">
    <source>
        <dbReference type="EMBL" id="CAB3249346.1"/>
    </source>
</evidence>
<evidence type="ECO:0000313" key="8">
    <source>
        <dbReference type="Proteomes" id="UP000494106"/>
    </source>
</evidence>
<feature type="transmembrane region" description="Helical" evidence="5">
    <location>
        <begin position="410"/>
        <end position="432"/>
    </location>
</feature>
<evidence type="ECO:0000256" key="1">
    <source>
        <dbReference type="ARBA" id="ARBA00004141"/>
    </source>
</evidence>
<feature type="transmembrane region" description="Helical" evidence="5">
    <location>
        <begin position="69"/>
        <end position="88"/>
    </location>
</feature>
<comment type="subcellular location">
    <subcellularLocation>
        <location evidence="1">Membrane</location>
        <topology evidence="1">Multi-pass membrane protein</topology>
    </subcellularLocation>
</comment>
<dbReference type="GO" id="GO:0016020">
    <property type="term" value="C:membrane"/>
    <property type="evidence" value="ECO:0007669"/>
    <property type="project" value="UniProtKB-SubCell"/>
</dbReference>
<dbReference type="InterPro" id="IPR005829">
    <property type="entry name" value="Sugar_transporter_CS"/>
</dbReference>
<keyword evidence="2 5" id="KW-0812">Transmembrane</keyword>
<dbReference type="GO" id="GO:0022857">
    <property type="term" value="F:transmembrane transporter activity"/>
    <property type="evidence" value="ECO:0007669"/>
    <property type="project" value="InterPro"/>
</dbReference>
<proteinExistence type="predicted"/>
<comment type="caution">
    <text evidence="7">The sequence shown here is derived from an EMBL/GenBank/DDBJ whole genome shotgun (WGS) entry which is preliminary data.</text>
</comment>
<dbReference type="Proteomes" id="UP000494106">
    <property type="component" value="Unassembled WGS sequence"/>
</dbReference>
<feature type="transmembrane region" description="Helical" evidence="5">
    <location>
        <begin position="124"/>
        <end position="145"/>
    </location>
</feature>
<feature type="domain" description="Major facilitator superfamily (MFS) profile" evidence="6">
    <location>
        <begin position="1"/>
        <end position="464"/>
    </location>
</feature>
<name>A0A8S1AN48_ARCPL</name>
<evidence type="ECO:0000256" key="2">
    <source>
        <dbReference type="ARBA" id="ARBA00022692"/>
    </source>
</evidence>
<dbReference type="EMBL" id="CADEBC010000539">
    <property type="protein sequence ID" value="CAB3249346.1"/>
    <property type="molecule type" value="Genomic_DNA"/>
</dbReference>
<dbReference type="PROSITE" id="PS00216">
    <property type="entry name" value="SUGAR_TRANSPORT_1"/>
    <property type="match status" value="1"/>
</dbReference>
<keyword evidence="4 5" id="KW-0472">Membrane</keyword>
<evidence type="ECO:0000256" key="4">
    <source>
        <dbReference type="ARBA" id="ARBA00023136"/>
    </source>
</evidence>
<dbReference type="InterPro" id="IPR050549">
    <property type="entry name" value="MFS_Trehalose_Transporter"/>
</dbReference>
<dbReference type="PANTHER" id="PTHR48021:SF1">
    <property type="entry name" value="GH07001P-RELATED"/>
    <property type="match status" value="1"/>
</dbReference>
<feature type="transmembrane region" description="Helical" evidence="5">
    <location>
        <begin position="157"/>
        <end position="178"/>
    </location>
</feature>
<dbReference type="InterPro" id="IPR005828">
    <property type="entry name" value="MFS_sugar_transport-like"/>
</dbReference>
<dbReference type="InterPro" id="IPR036259">
    <property type="entry name" value="MFS_trans_sf"/>
</dbReference>
<evidence type="ECO:0000256" key="3">
    <source>
        <dbReference type="ARBA" id="ARBA00022989"/>
    </source>
</evidence>
<feature type="transmembrane region" description="Helical" evidence="5">
    <location>
        <begin position="320"/>
        <end position="339"/>
    </location>
</feature>
<protein>
    <recommendedName>
        <fullName evidence="6">Major facilitator superfamily (MFS) profile domain-containing protein</fullName>
    </recommendedName>
</protein>
<dbReference type="InterPro" id="IPR020846">
    <property type="entry name" value="MFS_dom"/>
</dbReference>
<evidence type="ECO:0000259" key="6">
    <source>
        <dbReference type="PROSITE" id="PS50850"/>
    </source>
</evidence>
<dbReference type="Pfam" id="PF00083">
    <property type="entry name" value="Sugar_tr"/>
    <property type="match status" value="1"/>
</dbReference>
<keyword evidence="3 5" id="KW-1133">Transmembrane helix</keyword>
<accession>A0A8S1AN48</accession>
<reference evidence="7 8" key="1">
    <citation type="submission" date="2020-04" db="EMBL/GenBank/DDBJ databases">
        <authorList>
            <person name="Wallbank WR R."/>
            <person name="Pardo Diaz C."/>
            <person name="Kozak K."/>
            <person name="Martin S."/>
            <person name="Jiggins C."/>
            <person name="Moest M."/>
            <person name="Warren A I."/>
            <person name="Byers J.R.P. K."/>
            <person name="Montejo-Kovacevich G."/>
            <person name="Yen C E."/>
        </authorList>
    </citation>
    <scope>NUCLEOTIDE SEQUENCE [LARGE SCALE GENOMIC DNA]</scope>
</reference>
<feature type="transmembrane region" description="Helical" evidence="5">
    <location>
        <begin position="29"/>
        <end position="49"/>
    </location>
</feature>
<feature type="transmembrane region" description="Helical" evidence="5">
    <location>
        <begin position="346"/>
        <end position="368"/>
    </location>
</feature>
<dbReference type="Gene3D" id="1.20.1250.20">
    <property type="entry name" value="MFS general substrate transporter like domains"/>
    <property type="match status" value="1"/>
</dbReference>
<feature type="transmembrane region" description="Helical" evidence="5">
    <location>
        <begin position="184"/>
        <end position="203"/>
    </location>
</feature>
<evidence type="ECO:0000256" key="5">
    <source>
        <dbReference type="SAM" id="Phobius"/>
    </source>
</evidence>
<gene>
    <name evidence="7" type="ORF">APLA_LOCUS12054</name>
</gene>
<sequence>MSVKPKPAVAARGASAVQSRVRACARQSLMVMLINIPTISFGLAMGWVSLISGESVDGGTEGASDNGDVQAVAAAAVTFTSSLVGVPLSARLIAAGRKTAVISTSAMFVVCWSLKLCGGKWPVVVARACAGLGGAAAWTFAPLLAREMCPERVSGAAVSALVLANNLGVLLMYIAAYLRVPHETVLWSCLLLSLAHGVLYIFMPESPQYLASQGHTEKAREALAWLRGVDRDAPELKAELTNFPTEGKPVSPFRHIKNLFSDAGRRRAFTLSCIMVVGQETCGVLALMQFAERVFVLARGHGDAVAPSDPSGVLSEPARHAVWLGCAQLVASALALYLVERVGRKLLMIWGGMVTGVSLALAAVAVQVAAGGPWAAAALGSAVFADSAGLQPAPYAMLADMFDYEYRGCAVLLISALASLGNAVEVVLFPLVAVQAGLPVALTLSATLTLSLTVYAMWRVPETRGRTTAEIYDKLLKRRDVYPSVVSFRQSVITKL</sequence>
<dbReference type="AlphaFoldDB" id="A0A8S1AN48"/>
<organism evidence="7 8">
    <name type="scientific">Arctia plantaginis</name>
    <name type="common">Wood tiger moth</name>
    <name type="synonym">Phalaena plantaginis</name>
    <dbReference type="NCBI Taxonomy" id="874455"/>
    <lineage>
        <taxon>Eukaryota</taxon>
        <taxon>Metazoa</taxon>
        <taxon>Ecdysozoa</taxon>
        <taxon>Arthropoda</taxon>
        <taxon>Hexapoda</taxon>
        <taxon>Insecta</taxon>
        <taxon>Pterygota</taxon>
        <taxon>Neoptera</taxon>
        <taxon>Endopterygota</taxon>
        <taxon>Lepidoptera</taxon>
        <taxon>Glossata</taxon>
        <taxon>Ditrysia</taxon>
        <taxon>Noctuoidea</taxon>
        <taxon>Erebidae</taxon>
        <taxon>Arctiinae</taxon>
        <taxon>Arctia</taxon>
    </lineage>
</organism>
<dbReference type="PANTHER" id="PTHR48021">
    <property type="match status" value="1"/>
</dbReference>
<dbReference type="SUPFAM" id="SSF103473">
    <property type="entry name" value="MFS general substrate transporter"/>
    <property type="match status" value="1"/>
</dbReference>
<keyword evidence="8" id="KW-1185">Reference proteome</keyword>
<feature type="transmembrane region" description="Helical" evidence="5">
    <location>
        <begin position="438"/>
        <end position="458"/>
    </location>
</feature>